<reference evidence="2 3" key="1">
    <citation type="submission" date="2019-10" db="EMBL/GenBank/DDBJ databases">
        <title>Deinococcus sp. isolated from soil.</title>
        <authorList>
            <person name="Li Y."/>
            <person name="Wang J."/>
        </authorList>
    </citation>
    <scope>NUCLEOTIDE SEQUENCE [LARGE SCALE GENOMIC DNA]</scope>
    <source>
        <strain evidence="2 3">SDU3-2</strain>
    </source>
</reference>
<dbReference type="AlphaFoldDB" id="A0A7X1NVH2"/>
<evidence type="ECO:0000313" key="2">
    <source>
        <dbReference type="EMBL" id="MPY66563.1"/>
    </source>
</evidence>
<feature type="signal peptide" evidence="1">
    <location>
        <begin position="1"/>
        <end position="22"/>
    </location>
</feature>
<sequence>MPRRILPTAFLVGAMSLSPVLAQPAPASSAAAPSAEQSAQLVERLLRSMTGPNGDTQVTYGAVPGTLPLRLAPPLEVLASVRTGQSGGGYVYWRILAGSALPAEETRAALQKSLEASGWKPQPFYGPPIGFATQQTARNQGFYREGGTNFVLNANLVERGGRTEIELGVNVVSAQAIANLKKAPTYRPQSSLPLLRAFPGATVKGGYTPTFPNGSISSAHVQTPRPAGEVFNFYSAQLKAAGWKARTDTTDGPLRVVTYSLRDLNGREALGTLGLRPWEKEGGGYVLTVSVQGFKP</sequence>
<name>A0A7X1NVH2_9DEIO</name>
<comment type="caution">
    <text evidence="2">The sequence shown here is derived from an EMBL/GenBank/DDBJ whole genome shotgun (WGS) entry which is preliminary data.</text>
</comment>
<proteinExistence type="predicted"/>
<keyword evidence="3" id="KW-1185">Reference proteome</keyword>
<protein>
    <submittedName>
        <fullName evidence="2">Uncharacterized protein</fullName>
    </submittedName>
</protein>
<evidence type="ECO:0000313" key="3">
    <source>
        <dbReference type="Proteomes" id="UP000484842"/>
    </source>
</evidence>
<evidence type="ECO:0000256" key="1">
    <source>
        <dbReference type="SAM" id="SignalP"/>
    </source>
</evidence>
<feature type="chain" id="PRO_5030769988" evidence="1">
    <location>
        <begin position="23"/>
        <end position="296"/>
    </location>
</feature>
<keyword evidence="1" id="KW-0732">Signal</keyword>
<organism evidence="2 3">
    <name type="scientific">Deinococcus terrestris</name>
    <dbReference type="NCBI Taxonomy" id="2651870"/>
    <lineage>
        <taxon>Bacteria</taxon>
        <taxon>Thermotogati</taxon>
        <taxon>Deinococcota</taxon>
        <taxon>Deinococci</taxon>
        <taxon>Deinococcales</taxon>
        <taxon>Deinococcaceae</taxon>
        <taxon>Deinococcus</taxon>
    </lineage>
</organism>
<dbReference type="EMBL" id="WBSL01000002">
    <property type="protein sequence ID" value="MPY66563.1"/>
    <property type="molecule type" value="Genomic_DNA"/>
</dbReference>
<dbReference type="RefSeq" id="WP_152870739.1">
    <property type="nucleotide sequence ID" value="NZ_WBSL01000002.1"/>
</dbReference>
<dbReference type="Proteomes" id="UP000484842">
    <property type="component" value="Unassembled WGS sequence"/>
</dbReference>
<accession>A0A7X1NVH2</accession>
<gene>
    <name evidence="2" type="ORF">F8S09_07620</name>
</gene>